<dbReference type="Proteomes" id="UP000290289">
    <property type="component" value="Chromosome 3"/>
</dbReference>
<dbReference type="AlphaFoldDB" id="A0A498K8R2"/>
<accession>A0A498K8R2</accession>
<organism evidence="1 2">
    <name type="scientific">Malus domestica</name>
    <name type="common">Apple</name>
    <name type="synonym">Pyrus malus</name>
    <dbReference type="NCBI Taxonomy" id="3750"/>
    <lineage>
        <taxon>Eukaryota</taxon>
        <taxon>Viridiplantae</taxon>
        <taxon>Streptophyta</taxon>
        <taxon>Embryophyta</taxon>
        <taxon>Tracheophyta</taxon>
        <taxon>Spermatophyta</taxon>
        <taxon>Magnoliopsida</taxon>
        <taxon>eudicotyledons</taxon>
        <taxon>Gunneridae</taxon>
        <taxon>Pentapetalae</taxon>
        <taxon>rosids</taxon>
        <taxon>fabids</taxon>
        <taxon>Rosales</taxon>
        <taxon>Rosaceae</taxon>
        <taxon>Amygdaloideae</taxon>
        <taxon>Maleae</taxon>
        <taxon>Malus</taxon>
    </lineage>
</organism>
<comment type="caution">
    <text evidence="1">The sequence shown here is derived from an EMBL/GenBank/DDBJ whole genome shotgun (WGS) entry which is preliminary data.</text>
</comment>
<evidence type="ECO:0000313" key="2">
    <source>
        <dbReference type="Proteomes" id="UP000290289"/>
    </source>
</evidence>
<dbReference type="EMBL" id="RDQH01000329">
    <property type="protein sequence ID" value="RXI03766.1"/>
    <property type="molecule type" value="Genomic_DNA"/>
</dbReference>
<name>A0A498K8R2_MALDO</name>
<sequence>MVDSIPFSMSRFLAGEGLCCNDCLSGELFGRMDSVVVATGMDATPGCGAGRPLDHLVELPTGSDPGELLDVC</sequence>
<reference evidence="1 2" key="1">
    <citation type="submission" date="2018-10" db="EMBL/GenBank/DDBJ databases">
        <title>A high-quality apple genome assembly.</title>
        <authorList>
            <person name="Hu J."/>
        </authorList>
    </citation>
    <scope>NUCLEOTIDE SEQUENCE [LARGE SCALE GENOMIC DNA]</scope>
    <source>
        <strain evidence="2">cv. HFTH1</strain>
        <tissue evidence="1">Young leaf</tissue>
    </source>
</reference>
<gene>
    <name evidence="1" type="ORF">DVH24_038040</name>
</gene>
<protein>
    <submittedName>
        <fullName evidence="1">Uncharacterized protein</fullName>
    </submittedName>
</protein>
<keyword evidence="2" id="KW-1185">Reference proteome</keyword>
<proteinExistence type="predicted"/>
<evidence type="ECO:0000313" key="1">
    <source>
        <dbReference type="EMBL" id="RXI03766.1"/>
    </source>
</evidence>